<feature type="region of interest" description="Disordered" evidence="1">
    <location>
        <begin position="29"/>
        <end position="75"/>
    </location>
</feature>
<accession>A0AAQ4EMK0</accession>
<name>A0AAQ4EMK0_AMBAM</name>
<dbReference type="EMBL" id="JARKHS020013531">
    <property type="protein sequence ID" value="KAK8775930.1"/>
    <property type="molecule type" value="Genomic_DNA"/>
</dbReference>
<evidence type="ECO:0000313" key="3">
    <source>
        <dbReference type="Proteomes" id="UP001321473"/>
    </source>
</evidence>
<keyword evidence="3" id="KW-1185">Reference proteome</keyword>
<feature type="compositionally biased region" description="Polar residues" evidence="1">
    <location>
        <begin position="29"/>
        <end position="41"/>
    </location>
</feature>
<gene>
    <name evidence="2" type="ORF">V5799_030726</name>
</gene>
<comment type="caution">
    <text evidence="2">The sequence shown here is derived from an EMBL/GenBank/DDBJ whole genome shotgun (WGS) entry which is preliminary data.</text>
</comment>
<sequence>MATRQRRAPTRSTRRTRPQLGLRLQRCWATSLTPVPTPRTRSTADSHPAETPENDGGPQVPRTSTEGQAFCASLL</sequence>
<organism evidence="2 3">
    <name type="scientific">Amblyomma americanum</name>
    <name type="common">Lone star tick</name>
    <dbReference type="NCBI Taxonomy" id="6943"/>
    <lineage>
        <taxon>Eukaryota</taxon>
        <taxon>Metazoa</taxon>
        <taxon>Ecdysozoa</taxon>
        <taxon>Arthropoda</taxon>
        <taxon>Chelicerata</taxon>
        <taxon>Arachnida</taxon>
        <taxon>Acari</taxon>
        <taxon>Parasitiformes</taxon>
        <taxon>Ixodida</taxon>
        <taxon>Ixodoidea</taxon>
        <taxon>Ixodidae</taxon>
        <taxon>Amblyomminae</taxon>
        <taxon>Amblyomma</taxon>
    </lineage>
</organism>
<dbReference type="Proteomes" id="UP001321473">
    <property type="component" value="Unassembled WGS sequence"/>
</dbReference>
<protein>
    <submittedName>
        <fullName evidence="2">Uncharacterized protein</fullName>
    </submittedName>
</protein>
<proteinExistence type="predicted"/>
<feature type="compositionally biased region" description="Basic residues" evidence="1">
    <location>
        <begin position="1"/>
        <end position="17"/>
    </location>
</feature>
<reference evidence="2 3" key="1">
    <citation type="journal article" date="2023" name="Arcadia Sci">
        <title>De novo assembly of a long-read Amblyomma americanum tick genome.</title>
        <authorList>
            <person name="Chou S."/>
            <person name="Poskanzer K.E."/>
            <person name="Rollins M."/>
            <person name="Thuy-Boun P.S."/>
        </authorList>
    </citation>
    <scope>NUCLEOTIDE SEQUENCE [LARGE SCALE GENOMIC DNA]</scope>
    <source>
        <strain evidence="2">F_SG_1</strain>
        <tissue evidence="2">Salivary glands</tissue>
    </source>
</reference>
<evidence type="ECO:0000256" key="1">
    <source>
        <dbReference type="SAM" id="MobiDB-lite"/>
    </source>
</evidence>
<evidence type="ECO:0000313" key="2">
    <source>
        <dbReference type="EMBL" id="KAK8775930.1"/>
    </source>
</evidence>
<feature type="region of interest" description="Disordered" evidence="1">
    <location>
        <begin position="1"/>
        <end position="20"/>
    </location>
</feature>
<dbReference type="AlphaFoldDB" id="A0AAQ4EMK0"/>